<evidence type="ECO:0000256" key="1">
    <source>
        <dbReference type="SAM" id="SignalP"/>
    </source>
</evidence>
<evidence type="ECO:0000313" key="3">
    <source>
        <dbReference type="Proteomes" id="UP000800097"/>
    </source>
</evidence>
<gene>
    <name evidence="2" type="ORF">EI97DRAFT_472792</name>
</gene>
<evidence type="ECO:0008006" key="4">
    <source>
        <dbReference type="Google" id="ProtNLM"/>
    </source>
</evidence>
<dbReference type="RefSeq" id="XP_033658933.1">
    <property type="nucleotide sequence ID" value="XM_033801864.1"/>
</dbReference>
<feature type="chain" id="PRO_5025612080" description="Fungal calcium binding protein domain-containing protein" evidence="1">
    <location>
        <begin position="18"/>
        <end position="103"/>
    </location>
</feature>
<dbReference type="OrthoDB" id="4757933at2759"/>
<feature type="signal peptide" evidence="1">
    <location>
        <begin position="1"/>
        <end position="17"/>
    </location>
</feature>
<protein>
    <recommendedName>
        <fullName evidence="4">Fungal calcium binding protein domain-containing protein</fullName>
    </recommendedName>
</protein>
<evidence type="ECO:0000313" key="2">
    <source>
        <dbReference type="EMBL" id="KAF2281396.1"/>
    </source>
</evidence>
<keyword evidence="1" id="KW-0732">Signal</keyword>
<sequence>MRFSVPVVAVLTTTAFGAPSLIAPIDTITTGIEQALTLALQAASCSVLSCVSVVTSAGCIGTGITAGSVPLVLQCVGGETSKLCGCAGCVPALGDFLGGNGVC</sequence>
<reference evidence="2" key="1">
    <citation type="journal article" date="2020" name="Stud. Mycol.">
        <title>101 Dothideomycetes genomes: a test case for predicting lifestyles and emergence of pathogens.</title>
        <authorList>
            <person name="Haridas S."/>
            <person name="Albert R."/>
            <person name="Binder M."/>
            <person name="Bloem J."/>
            <person name="Labutti K."/>
            <person name="Salamov A."/>
            <person name="Andreopoulos B."/>
            <person name="Baker S."/>
            <person name="Barry K."/>
            <person name="Bills G."/>
            <person name="Bluhm B."/>
            <person name="Cannon C."/>
            <person name="Castanera R."/>
            <person name="Culley D."/>
            <person name="Daum C."/>
            <person name="Ezra D."/>
            <person name="Gonzalez J."/>
            <person name="Henrissat B."/>
            <person name="Kuo A."/>
            <person name="Liang C."/>
            <person name="Lipzen A."/>
            <person name="Lutzoni F."/>
            <person name="Magnuson J."/>
            <person name="Mondo S."/>
            <person name="Nolan M."/>
            <person name="Ohm R."/>
            <person name="Pangilinan J."/>
            <person name="Park H.-J."/>
            <person name="Ramirez L."/>
            <person name="Alfaro M."/>
            <person name="Sun H."/>
            <person name="Tritt A."/>
            <person name="Yoshinaga Y."/>
            <person name="Zwiers L.-H."/>
            <person name="Turgeon B."/>
            <person name="Goodwin S."/>
            <person name="Spatafora J."/>
            <person name="Crous P."/>
            <person name="Grigoriev I."/>
        </authorList>
    </citation>
    <scope>NUCLEOTIDE SEQUENCE</scope>
    <source>
        <strain evidence="2">CBS 379.55</strain>
    </source>
</reference>
<dbReference type="Proteomes" id="UP000800097">
    <property type="component" value="Unassembled WGS sequence"/>
</dbReference>
<accession>A0A6A6K031</accession>
<dbReference type="EMBL" id="ML986484">
    <property type="protein sequence ID" value="KAF2281396.1"/>
    <property type="molecule type" value="Genomic_DNA"/>
</dbReference>
<organism evidence="2 3">
    <name type="scientific">Westerdykella ornata</name>
    <dbReference type="NCBI Taxonomy" id="318751"/>
    <lineage>
        <taxon>Eukaryota</taxon>
        <taxon>Fungi</taxon>
        <taxon>Dikarya</taxon>
        <taxon>Ascomycota</taxon>
        <taxon>Pezizomycotina</taxon>
        <taxon>Dothideomycetes</taxon>
        <taxon>Pleosporomycetidae</taxon>
        <taxon>Pleosporales</taxon>
        <taxon>Sporormiaceae</taxon>
        <taxon>Westerdykella</taxon>
    </lineage>
</organism>
<dbReference type="AlphaFoldDB" id="A0A6A6K031"/>
<dbReference type="GeneID" id="54555039"/>
<proteinExistence type="predicted"/>
<name>A0A6A6K031_WESOR</name>
<keyword evidence="3" id="KW-1185">Reference proteome</keyword>